<evidence type="ECO:0000313" key="1">
    <source>
        <dbReference type="EMBL" id="SUF55052.1"/>
    </source>
</evidence>
<organism evidence="1 2">
    <name type="scientific">Salmonella enterica</name>
    <name type="common">Salmonella choleraesuis</name>
    <dbReference type="NCBI Taxonomy" id="28901"/>
    <lineage>
        <taxon>Bacteria</taxon>
        <taxon>Pseudomonadati</taxon>
        <taxon>Pseudomonadota</taxon>
        <taxon>Gammaproteobacteria</taxon>
        <taxon>Enterobacterales</taxon>
        <taxon>Enterobacteriaceae</taxon>
        <taxon>Salmonella</taxon>
    </lineage>
</organism>
<dbReference type="AlphaFoldDB" id="A0A379QF24"/>
<dbReference type="Proteomes" id="UP000254597">
    <property type="component" value="Unassembled WGS sequence"/>
</dbReference>
<name>A0A379QF24_SALER</name>
<protein>
    <submittedName>
        <fullName evidence="1">Uncharacterized protein</fullName>
    </submittedName>
</protein>
<evidence type="ECO:0000313" key="2">
    <source>
        <dbReference type="Proteomes" id="UP000254597"/>
    </source>
</evidence>
<sequence length="30" mass="3314">MIGIAQPGLSSLKVIYYSEQLFSEYFTGGN</sequence>
<accession>A0A379QF24</accession>
<dbReference type="EMBL" id="UGWP01000003">
    <property type="protein sequence ID" value="SUF55052.1"/>
    <property type="molecule type" value="Genomic_DNA"/>
</dbReference>
<proteinExistence type="predicted"/>
<gene>
    <name evidence="1" type="ORF">NCTC10252_00221</name>
</gene>
<reference evidence="1 2" key="1">
    <citation type="submission" date="2018-06" db="EMBL/GenBank/DDBJ databases">
        <authorList>
            <consortium name="Pathogen Informatics"/>
            <person name="Doyle S."/>
        </authorList>
    </citation>
    <scope>NUCLEOTIDE SEQUENCE [LARGE SCALE GENOMIC DNA]</scope>
    <source>
        <strain evidence="1 2">NCTC10252</strain>
    </source>
</reference>